<evidence type="ECO:0000259" key="1">
    <source>
        <dbReference type="Pfam" id="PF11716"/>
    </source>
</evidence>
<keyword evidence="3" id="KW-1185">Reference proteome</keyword>
<dbReference type="Pfam" id="PF11716">
    <property type="entry name" value="MDMPI_N"/>
    <property type="match status" value="1"/>
</dbReference>
<dbReference type="RefSeq" id="WP_067641539.1">
    <property type="nucleotide sequence ID" value="NZ_JAAXPI010000073.1"/>
</dbReference>
<dbReference type="NCBIfam" id="TIGR03083">
    <property type="entry name" value="maleylpyruvate isomerase family mycothiol-dependent enzyme"/>
    <property type="match status" value="1"/>
</dbReference>
<dbReference type="AlphaFoldDB" id="A0A846ZBR8"/>
<dbReference type="InterPro" id="IPR034660">
    <property type="entry name" value="DinB/YfiT-like"/>
</dbReference>
<organism evidence="2 3">
    <name type="scientific">Actinomadura latina</name>
    <dbReference type="NCBI Taxonomy" id="163603"/>
    <lineage>
        <taxon>Bacteria</taxon>
        <taxon>Bacillati</taxon>
        <taxon>Actinomycetota</taxon>
        <taxon>Actinomycetes</taxon>
        <taxon>Streptosporangiales</taxon>
        <taxon>Thermomonosporaceae</taxon>
        <taxon>Actinomadura</taxon>
    </lineage>
</organism>
<dbReference type="NCBIfam" id="TIGR03086">
    <property type="entry name" value="TIGR03086 family metal-binding protein"/>
    <property type="match status" value="1"/>
</dbReference>
<proteinExistence type="predicted"/>
<comment type="caution">
    <text evidence="2">The sequence shown here is derived from an EMBL/GenBank/DDBJ whole genome shotgun (WGS) entry which is preliminary data.</text>
</comment>
<dbReference type="InterPro" id="IPR017520">
    <property type="entry name" value="CHP03086"/>
</dbReference>
<dbReference type="EMBL" id="JAAXPI010000073">
    <property type="protein sequence ID" value="NKZ08174.1"/>
    <property type="molecule type" value="Genomic_DNA"/>
</dbReference>
<protein>
    <submittedName>
        <fullName evidence="2">TIGR03086 family protein</fullName>
    </submittedName>
</protein>
<reference evidence="2 3" key="1">
    <citation type="submission" date="2020-04" db="EMBL/GenBank/DDBJ databases">
        <title>MicrobeNet Type strains.</title>
        <authorList>
            <person name="Nicholson A.C."/>
        </authorList>
    </citation>
    <scope>NUCLEOTIDE SEQUENCE [LARGE SCALE GENOMIC DNA]</scope>
    <source>
        <strain evidence="2 3">ATCC BAA-277</strain>
    </source>
</reference>
<dbReference type="InterPro" id="IPR024344">
    <property type="entry name" value="MDMPI_metal-binding"/>
</dbReference>
<accession>A0A846ZBR8</accession>
<sequence>MRADAGGGRLLDRAIGFALTAVQGVTPDMLGRRTPCAAWDLTMLVLHLGESLAALHEGMGAGRVGREPGPEDPLDDPVSALRVRAVRVLRATAVLGRVSVGDRRLPGELLIGAGALEVAVHGWDIAQATGEGRAIPPVLAGDLLAMCPLVLPEPRRPLFADPVEPAPDGAPGERLVALLGRRPLVEEALR</sequence>
<dbReference type="InterPro" id="IPR017517">
    <property type="entry name" value="Maleyloyr_isom"/>
</dbReference>
<evidence type="ECO:0000313" key="3">
    <source>
        <dbReference type="Proteomes" id="UP000579250"/>
    </source>
</evidence>
<evidence type="ECO:0000313" key="2">
    <source>
        <dbReference type="EMBL" id="NKZ08174.1"/>
    </source>
</evidence>
<gene>
    <name evidence="2" type="ORF">HGB48_31245</name>
</gene>
<dbReference type="GO" id="GO:0046872">
    <property type="term" value="F:metal ion binding"/>
    <property type="evidence" value="ECO:0007669"/>
    <property type="project" value="InterPro"/>
</dbReference>
<name>A0A846ZBR8_9ACTN</name>
<dbReference type="Proteomes" id="UP000579250">
    <property type="component" value="Unassembled WGS sequence"/>
</dbReference>
<feature type="domain" description="Mycothiol-dependent maleylpyruvate isomerase metal-binding" evidence="1">
    <location>
        <begin position="17"/>
        <end position="126"/>
    </location>
</feature>
<dbReference type="SUPFAM" id="SSF109854">
    <property type="entry name" value="DinB/YfiT-like putative metalloenzymes"/>
    <property type="match status" value="1"/>
</dbReference>